<dbReference type="AlphaFoldDB" id="A0A0D0DQ93"/>
<gene>
    <name evidence="2" type="ORF">PAXRUDRAFT_832857</name>
</gene>
<reference evidence="2 3" key="1">
    <citation type="submission" date="2014-04" db="EMBL/GenBank/DDBJ databases">
        <authorList>
            <consortium name="DOE Joint Genome Institute"/>
            <person name="Kuo A."/>
            <person name="Kohler A."/>
            <person name="Jargeat P."/>
            <person name="Nagy L.G."/>
            <person name="Floudas D."/>
            <person name="Copeland A."/>
            <person name="Barry K.W."/>
            <person name="Cichocki N."/>
            <person name="Veneault-Fourrey C."/>
            <person name="LaButti K."/>
            <person name="Lindquist E.A."/>
            <person name="Lipzen A."/>
            <person name="Lundell T."/>
            <person name="Morin E."/>
            <person name="Murat C."/>
            <person name="Sun H."/>
            <person name="Tunlid A."/>
            <person name="Henrissat B."/>
            <person name="Grigoriev I.V."/>
            <person name="Hibbett D.S."/>
            <person name="Martin F."/>
            <person name="Nordberg H.P."/>
            <person name="Cantor M.N."/>
            <person name="Hua S.X."/>
        </authorList>
    </citation>
    <scope>NUCLEOTIDE SEQUENCE [LARGE SCALE GENOMIC DNA]</scope>
    <source>
        <strain evidence="2 3">Ve08.2h10</strain>
    </source>
</reference>
<sequence>MVPTSPTFSFDPTSRRGDFYRAAIREMENAIRNYPSDDQPSQSFEHNNTYPTFAANNNYDSMTIYQPQPLYGMRPHSAPSTPIAYTTLANAPNAALNNSASVLSAVGYHVGPQPSTPYNCAPAAHTYHPPRYRHQPNDEPARYPVTMEEPIPRPGTVRERMLQTAARPPCVPSTTLNPKVPHYPHPQAFANSLRDQGIVGQDGYVTGPGIQKYTPLSPHKSTSAPHYGFADGTSMSFHPTPAYVAPGYSPTSSVAFDTTHVCQCVGGDSPCCTLLTGNTKELRDHLASDHHFRATGKKYHKCLWMGCVTRLQRENIPRHMISTHLRVKVRCETCNVELSRSDVRHSHAKRCPARLPV</sequence>
<accession>A0A0D0DQ93</accession>
<evidence type="ECO:0000313" key="2">
    <source>
        <dbReference type="EMBL" id="KIK81450.1"/>
    </source>
</evidence>
<dbReference type="InParanoid" id="A0A0D0DQ93"/>
<dbReference type="OrthoDB" id="2676167at2759"/>
<keyword evidence="3" id="KW-1185">Reference proteome</keyword>
<reference evidence="3" key="2">
    <citation type="submission" date="2015-01" db="EMBL/GenBank/DDBJ databases">
        <title>Evolutionary Origins and Diversification of the Mycorrhizal Mutualists.</title>
        <authorList>
            <consortium name="DOE Joint Genome Institute"/>
            <consortium name="Mycorrhizal Genomics Consortium"/>
            <person name="Kohler A."/>
            <person name="Kuo A."/>
            <person name="Nagy L.G."/>
            <person name="Floudas D."/>
            <person name="Copeland A."/>
            <person name="Barry K.W."/>
            <person name="Cichocki N."/>
            <person name="Veneault-Fourrey C."/>
            <person name="LaButti K."/>
            <person name="Lindquist E.A."/>
            <person name="Lipzen A."/>
            <person name="Lundell T."/>
            <person name="Morin E."/>
            <person name="Murat C."/>
            <person name="Riley R."/>
            <person name="Ohm R."/>
            <person name="Sun H."/>
            <person name="Tunlid A."/>
            <person name="Henrissat B."/>
            <person name="Grigoriev I.V."/>
            <person name="Hibbett D.S."/>
            <person name="Martin F."/>
        </authorList>
    </citation>
    <scope>NUCLEOTIDE SEQUENCE [LARGE SCALE GENOMIC DNA]</scope>
    <source>
        <strain evidence="3">Ve08.2h10</strain>
    </source>
</reference>
<protein>
    <submittedName>
        <fullName evidence="2">Uncharacterized protein</fullName>
    </submittedName>
</protein>
<dbReference type="HOGENOM" id="CLU_776343_0_0_1"/>
<name>A0A0D0DQ93_9AGAM</name>
<proteinExistence type="predicted"/>
<dbReference type="Proteomes" id="UP000054538">
    <property type="component" value="Unassembled WGS sequence"/>
</dbReference>
<dbReference type="EMBL" id="KN825797">
    <property type="protein sequence ID" value="KIK81450.1"/>
    <property type="molecule type" value="Genomic_DNA"/>
</dbReference>
<feature type="region of interest" description="Disordered" evidence="1">
    <location>
        <begin position="130"/>
        <end position="152"/>
    </location>
</feature>
<evidence type="ECO:0000256" key="1">
    <source>
        <dbReference type="SAM" id="MobiDB-lite"/>
    </source>
</evidence>
<evidence type="ECO:0000313" key="3">
    <source>
        <dbReference type="Proteomes" id="UP000054538"/>
    </source>
</evidence>
<organism evidence="2 3">
    <name type="scientific">Paxillus rubicundulus Ve08.2h10</name>
    <dbReference type="NCBI Taxonomy" id="930991"/>
    <lineage>
        <taxon>Eukaryota</taxon>
        <taxon>Fungi</taxon>
        <taxon>Dikarya</taxon>
        <taxon>Basidiomycota</taxon>
        <taxon>Agaricomycotina</taxon>
        <taxon>Agaricomycetes</taxon>
        <taxon>Agaricomycetidae</taxon>
        <taxon>Boletales</taxon>
        <taxon>Paxilineae</taxon>
        <taxon>Paxillaceae</taxon>
        <taxon>Paxillus</taxon>
    </lineage>
</organism>